<dbReference type="AlphaFoldDB" id="B7ZZ48"/>
<name>B7ZZ48_MAIZE</name>
<reference evidence="1" key="1">
    <citation type="journal article" date="2009" name="PLoS Genet.">
        <title>Sequencing, mapping, and analysis of 27,455 maize full-length cDNAs.</title>
        <authorList>
            <person name="Soderlund C."/>
            <person name="Descour A."/>
            <person name="Kudrna D."/>
            <person name="Bomhoff M."/>
            <person name="Boyd L."/>
            <person name="Currie J."/>
            <person name="Angelova A."/>
            <person name="Collura K."/>
            <person name="Wissotski M."/>
            <person name="Ashley E."/>
            <person name="Morrow D."/>
            <person name="Fernandes J."/>
            <person name="Walbot V."/>
            <person name="Yu Y."/>
        </authorList>
    </citation>
    <scope>NUCLEOTIDE SEQUENCE</scope>
    <source>
        <strain evidence="1">B73</strain>
    </source>
</reference>
<organism evidence="1">
    <name type="scientific">Zea mays</name>
    <name type="common">Maize</name>
    <dbReference type="NCBI Taxonomy" id="4577"/>
    <lineage>
        <taxon>Eukaryota</taxon>
        <taxon>Viridiplantae</taxon>
        <taxon>Streptophyta</taxon>
        <taxon>Embryophyta</taxon>
        <taxon>Tracheophyta</taxon>
        <taxon>Spermatophyta</taxon>
        <taxon>Magnoliopsida</taxon>
        <taxon>Liliopsida</taxon>
        <taxon>Poales</taxon>
        <taxon>Poaceae</taxon>
        <taxon>PACMAD clade</taxon>
        <taxon>Panicoideae</taxon>
        <taxon>Andropogonodae</taxon>
        <taxon>Andropogoneae</taxon>
        <taxon>Tripsacinae</taxon>
        <taxon>Zea</taxon>
    </lineage>
</organism>
<dbReference type="EMBL" id="BT085659">
    <property type="protein sequence ID" value="ACR36012.1"/>
    <property type="molecule type" value="mRNA"/>
</dbReference>
<evidence type="ECO:0000313" key="1">
    <source>
        <dbReference type="EMBL" id="ACL53197.1"/>
    </source>
</evidence>
<protein>
    <submittedName>
        <fullName evidence="1">Uncharacterized protein</fullName>
    </submittedName>
</protein>
<sequence>MFMSDRQVKRTARRSSPIFFTPDRCSAISGYACVYTRSVSSVDSRMRILPMRASLAGCPAPPLLPPPRWQLSKTPMVMTVQGSNTSHVYCSFHVGAKLPIMVRVRTHFWPYLATQYASVVPRPSRVFMGCSPAAPRMPISSTPTGGFHSWRAVGRVSLMYMVDSSMTW</sequence>
<proteinExistence type="evidence at transcript level"/>
<dbReference type="EMBL" id="BT054590">
    <property type="protein sequence ID" value="ACL53197.1"/>
    <property type="molecule type" value="mRNA"/>
</dbReference>
<reference evidence="1" key="2">
    <citation type="submission" date="2012-06" db="EMBL/GenBank/DDBJ databases">
        <authorList>
            <person name="Yu Y."/>
            <person name="Currie J."/>
            <person name="Lomeli R."/>
            <person name="Angelova A."/>
            <person name="Collura K."/>
            <person name="Wissotski M."/>
            <person name="Campos D."/>
            <person name="Kudrna D."/>
            <person name="Golser W."/>
            <person name="Ashely E."/>
            <person name="Descour A."/>
            <person name="Fernandes J."/>
            <person name="Soderlund C."/>
            <person name="Walbot V."/>
        </authorList>
    </citation>
    <scope>NUCLEOTIDE SEQUENCE</scope>
    <source>
        <strain evidence="1">B73</strain>
    </source>
</reference>
<accession>B7ZZ48</accession>